<comment type="catalytic activity">
    <reaction evidence="18 19">
        <text>alpha-ribazole 5'-phosphate + adenosylcob(III)inamide-GDP = adenosylcob(III)alamin 5'-phosphate + GMP + H(+)</text>
        <dbReference type="Rhea" id="RHEA:23560"/>
        <dbReference type="ChEBI" id="CHEBI:15378"/>
        <dbReference type="ChEBI" id="CHEBI:57918"/>
        <dbReference type="ChEBI" id="CHEBI:58115"/>
        <dbReference type="ChEBI" id="CHEBI:60487"/>
        <dbReference type="ChEBI" id="CHEBI:60493"/>
        <dbReference type="EC" id="2.7.8.26"/>
    </reaction>
</comment>
<evidence type="ECO:0000256" key="6">
    <source>
        <dbReference type="ARBA" id="ARBA00015850"/>
    </source>
</evidence>
<evidence type="ECO:0000256" key="14">
    <source>
        <dbReference type="ARBA" id="ARBA00025228"/>
    </source>
</evidence>
<dbReference type="InterPro" id="IPR003805">
    <property type="entry name" value="CobS"/>
</dbReference>
<comment type="subcellular location">
    <subcellularLocation>
        <location evidence="2 19">Cell membrane</location>
        <topology evidence="2 19">Multi-pass membrane protein</topology>
    </subcellularLocation>
</comment>
<evidence type="ECO:0000256" key="2">
    <source>
        <dbReference type="ARBA" id="ARBA00004651"/>
    </source>
</evidence>
<keyword evidence="11 19" id="KW-0460">Magnesium</keyword>
<dbReference type="NCBIfam" id="TIGR00317">
    <property type="entry name" value="cobS"/>
    <property type="match status" value="1"/>
</dbReference>
<evidence type="ECO:0000256" key="11">
    <source>
        <dbReference type="ARBA" id="ARBA00022842"/>
    </source>
</evidence>
<keyword evidence="13 19" id="KW-0472">Membrane</keyword>
<comment type="cofactor">
    <cofactor evidence="1 19">
        <name>Mg(2+)</name>
        <dbReference type="ChEBI" id="CHEBI:18420"/>
    </cofactor>
</comment>
<evidence type="ECO:0000256" key="5">
    <source>
        <dbReference type="ARBA" id="ARBA00013200"/>
    </source>
</evidence>
<dbReference type="HAMAP" id="MF_00719">
    <property type="entry name" value="CobS"/>
    <property type="match status" value="1"/>
</dbReference>
<gene>
    <name evidence="19 20" type="primary">cobS</name>
    <name evidence="20" type="ORF">ACFYKX_20465</name>
</gene>
<evidence type="ECO:0000256" key="12">
    <source>
        <dbReference type="ARBA" id="ARBA00022989"/>
    </source>
</evidence>
<evidence type="ECO:0000313" key="20">
    <source>
        <dbReference type="EMBL" id="MFE8702986.1"/>
    </source>
</evidence>
<keyword evidence="9 19" id="KW-0808">Transferase</keyword>
<proteinExistence type="inferred from homology"/>
<feature type="transmembrane region" description="Helical" evidence="19">
    <location>
        <begin position="32"/>
        <end position="56"/>
    </location>
</feature>
<keyword evidence="12 19" id="KW-1133">Transmembrane helix</keyword>
<keyword evidence="21" id="KW-1185">Reference proteome</keyword>
<comment type="function">
    <text evidence="14 19">Joins adenosylcobinamide-GDP and alpha-ribazole to generate adenosylcobalamin (Ado-cobalamin). Also synthesizes adenosylcobalamin 5'-phosphate from adenosylcobinamide-GDP and alpha-ribazole 5'-phosphate.</text>
</comment>
<organism evidence="20 21">
    <name type="scientific">Cytobacillus spartinae</name>
    <dbReference type="NCBI Taxonomy" id="3299023"/>
    <lineage>
        <taxon>Bacteria</taxon>
        <taxon>Bacillati</taxon>
        <taxon>Bacillota</taxon>
        <taxon>Bacilli</taxon>
        <taxon>Bacillales</taxon>
        <taxon>Bacillaceae</taxon>
        <taxon>Cytobacillus</taxon>
    </lineage>
</organism>
<comment type="similarity">
    <text evidence="4 19">Belongs to the CobS family.</text>
</comment>
<evidence type="ECO:0000256" key="9">
    <source>
        <dbReference type="ARBA" id="ARBA00022679"/>
    </source>
</evidence>
<dbReference type="Pfam" id="PF02654">
    <property type="entry name" value="CobS"/>
    <property type="match status" value="1"/>
</dbReference>
<keyword evidence="7 19" id="KW-1003">Cell membrane</keyword>
<evidence type="ECO:0000313" key="21">
    <source>
        <dbReference type="Proteomes" id="UP001601059"/>
    </source>
</evidence>
<comment type="caution">
    <text evidence="20">The sequence shown here is derived from an EMBL/GenBank/DDBJ whole genome shotgun (WGS) entry which is preliminary data.</text>
</comment>
<evidence type="ECO:0000256" key="4">
    <source>
        <dbReference type="ARBA" id="ARBA00010561"/>
    </source>
</evidence>
<dbReference type="PANTHER" id="PTHR34148:SF1">
    <property type="entry name" value="ADENOSYLCOBINAMIDE-GDP RIBAZOLETRANSFERASE"/>
    <property type="match status" value="1"/>
</dbReference>
<reference evidence="20 21" key="1">
    <citation type="submission" date="2024-08" db="EMBL/GenBank/DDBJ databases">
        <title>Two novel Cytobacillus novel species.</title>
        <authorList>
            <person name="Liu G."/>
        </authorList>
    </citation>
    <scope>NUCLEOTIDE SEQUENCE [LARGE SCALE GENOMIC DNA]</scope>
    <source>
        <strain evidence="20 21">FJAT-54145</strain>
    </source>
</reference>
<dbReference type="Proteomes" id="UP001601059">
    <property type="component" value="Unassembled WGS sequence"/>
</dbReference>
<dbReference type="RefSeq" id="WP_389363130.1">
    <property type="nucleotide sequence ID" value="NZ_JBIACK010000012.1"/>
</dbReference>
<dbReference type="EMBL" id="JBIACK010000012">
    <property type="protein sequence ID" value="MFE8702986.1"/>
    <property type="molecule type" value="Genomic_DNA"/>
</dbReference>
<dbReference type="EC" id="2.7.8.26" evidence="5 19"/>
<keyword evidence="10 19" id="KW-0812">Transmembrane</keyword>
<feature type="transmembrane region" description="Helical" evidence="19">
    <location>
        <begin position="68"/>
        <end position="87"/>
    </location>
</feature>
<comment type="pathway">
    <text evidence="3 19">Cofactor biosynthesis; adenosylcobalamin biosynthesis; adenosylcobalamin from cob(II)yrinate a,c-diamide: step 7/7.</text>
</comment>
<evidence type="ECO:0000256" key="10">
    <source>
        <dbReference type="ARBA" id="ARBA00022692"/>
    </source>
</evidence>
<sequence length="263" mass="29652">MIFLKGLVINLQFFTMIPIHREMPMDHLHLRAAVRTFPILGLLQGVLYAGLLYLLIEWTSFSPLASSFMLWLFMIVLTGAIHLDGWMDSSDAFFSYRDKEKRLEIMKDPRVGAFGVISIIILLSCRFLFIYEITVSITNLSYLLIGIIPLLSKGIMGAVLVTVKSAKDEGLALLFQKAADSNVLFIYPVYFLLILGLISLVSMEALILTLLLLVVSFACYFFSRRKSVKWFGGITGDVVGATVEGTELVLWMTVWLLHYFVMG</sequence>
<evidence type="ECO:0000256" key="16">
    <source>
        <dbReference type="ARBA" id="ARBA00032853"/>
    </source>
</evidence>
<evidence type="ECO:0000256" key="7">
    <source>
        <dbReference type="ARBA" id="ARBA00022475"/>
    </source>
</evidence>
<name>A0ABW6KFN7_9BACI</name>
<feature type="transmembrane region" description="Helical" evidence="19">
    <location>
        <begin position="111"/>
        <end position="130"/>
    </location>
</feature>
<keyword evidence="8 19" id="KW-0169">Cobalamin biosynthesis</keyword>
<evidence type="ECO:0000256" key="18">
    <source>
        <dbReference type="ARBA" id="ARBA00049504"/>
    </source>
</evidence>
<dbReference type="GO" id="GO:0051073">
    <property type="term" value="F:adenosylcobinamide-GDP ribazoletransferase activity"/>
    <property type="evidence" value="ECO:0007669"/>
    <property type="project" value="UniProtKB-EC"/>
</dbReference>
<evidence type="ECO:0000256" key="19">
    <source>
        <dbReference type="HAMAP-Rule" id="MF_00719"/>
    </source>
</evidence>
<feature type="transmembrane region" description="Helical" evidence="19">
    <location>
        <begin position="183"/>
        <end position="200"/>
    </location>
</feature>
<evidence type="ECO:0000256" key="3">
    <source>
        <dbReference type="ARBA" id="ARBA00004663"/>
    </source>
</evidence>
<protein>
    <recommendedName>
        <fullName evidence="6 19">Adenosylcobinamide-GDP ribazoletransferase</fullName>
        <ecNumber evidence="5 19">2.7.8.26</ecNumber>
    </recommendedName>
    <alternativeName>
        <fullName evidence="16 19">Cobalamin synthase</fullName>
    </alternativeName>
    <alternativeName>
        <fullName evidence="15 19">Cobalamin-5'-phosphate synthase</fullName>
    </alternativeName>
</protein>
<feature type="transmembrane region" description="Helical" evidence="19">
    <location>
        <begin position="142"/>
        <end position="163"/>
    </location>
</feature>
<feature type="transmembrane region" description="Helical" evidence="19">
    <location>
        <begin position="206"/>
        <end position="223"/>
    </location>
</feature>
<evidence type="ECO:0000256" key="1">
    <source>
        <dbReference type="ARBA" id="ARBA00001946"/>
    </source>
</evidence>
<evidence type="ECO:0000256" key="15">
    <source>
        <dbReference type="ARBA" id="ARBA00032605"/>
    </source>
</evidence>
<evidence type="ECO:0000256" key="8">
    <source>
        <dbReference type="ARBA" id="ARBA00022573"/>
    </source>
</evidence>
<comment type="catalytic activity">
    <reaction evidence="17 19">
        <text>alpha-ribazole + adenosylcob(III)inamide-GDP = adenosylcob(III)alamin + GMP + H(+)</text>
        <dbReference type="Rhea" id="RHEA:16049"/>
        <dbReference type="ChEBI" id="CHEBI:10329"/>
        <dbReference type="ChEBI" id="CHEBI:15378"/>
        <dbReference type="ChEBI" id="CHEBI:18408"/>
        <dbReference type="ChEBI" id="CHEBI:58115"/>
        <dbReference type="ChEBI" id="CHEBI:60487"/>
        <dbReference type="EC" id="2.7.8.26"/>
    </reaction>
</comment>
<evidence type="ECO:0000256" key="17">
    <source>
        <dbReference type="ARBA" id="ARBA00048623"/>
    </source>
</evidence>
<accession>A0ABW6KFN7</accession>
<dbReference type="PANTHER" id="PTHR34148">
    <property type="entry name" value="ADENOSYLCOBINAMIDE-GDP RIBAZOLETRANSFERASE"/>
    <property type="match status" value="1"/>
</dbReference>
<evidence type="ECO:0000256" key="13">
    <source>
        <dbReference type="ARBA" id="ARBA00023136"/>
    </source>
</evidence>